<protein>
    <submittedName>
        <fullName evidence="1">Uncharacterized protein</fullName>
    </submittedName>
</protein>
<sequence length="100" mass="11964">MVTLISLTRDSICLTRDSICLTRDSIWLTRDSISYFIVKWNSTFPVNIACCFIRHISIIFRNLCSIKYTRKNNKFVTYNYEYLRLILYTMNFIIITIKSE</sequence>
<dbReference type="EMBL" id="HBUF01014916">
    <property type="protein sequence ID" value="CAG6609518.1"/>
    <property type="molecule type" value="Transcribed_RNA"/>
</dbReference>
<proteinExistence type="predicted"/>
<organism evidence="1">
    <name type="scientific">Cacopsylla melanoneura</name>
    <dbReference type="NCBI Taxonomy" id="428564"/>
    <lineage>
        <taxon>Eukaryota</taxon>
        <taxon>Metazoa</taxon>
        <taxon>Ecdysozoa</taxon>
        <taxon>Arthropoda</taxon>
        <taxon>Hexapoda</taxon>
        <taxon>Insecta</taxon>
        <taxon>Pterygota</taxon>
        <taxon>Neoptera</taxon>
        <taxon>Paraneoptera</taxon>
        <taxon>Hemiptera</taxon>
        <taxon>Sternorrhyncha</taxon>
        <taxon>Psylloidea</taxon>
        <taxon>Psyllidae</taxon>
        <taxon>Psyllinae</taxon>
        <taxon>Cacopsylla</taxon>
    </lineage>
</organism>
<name>A0A8D8PQC2_9HEMI</name>
<reference evidence="1" key="1">
    <citation type="submission" date="2021-05" db="EMBL/GenBank/DDBJ databases">
        <authorList>
            <person name="Alioto T."/>
            <person name="Alioto T."/>
            <person name="Gomez Garrido J."/>
        </authorList>
    </citation>
    <scope>NUCLEOTIDE SEQUENCE</scope>
</reference>
<evidence type="ECO:0000313" key="1">
    <source>
        <dbReference type="EMBL" id="CAG6609518.1"/>
    </source>
</evidence>
<accession>A0A8D8PQC2</accession>
<dbReference type="AlphaFoldDB" id="A0A8D8PQC2"/>